<reference evidence="1" key="1">
    <citation type="submission" date="2024-07" db="EMBL/GenBank/DDBJ databases">
        <authorList>
            <person name="Biller S.J."/>
        </authorList>
    </citation>
    <scope>NUCLEOTIDE SEQUENCE</scope>
    <source>
        <strain evidence="1">WC2401</strain>
    </source>
</reference>
<keyword evidence="1" id="KW-0255">Endonuclease</keyword>
<organism evidence="1">
    <name type="scientific">Pseudomonas sp. WC2401</name>
    <dbReference type="NCBI Taxonomy" id="3234143"/>
    <lineage>
        <taxon>Bacteria</taxon>
        <taxon>Pseudomonadati</taxon>
        <taxon>Pseudomonadota</taxon>
        <taxon>Gammaproteobacteria</taxon>
        <taxon>Pseudomonadales</taxon>
        <taxon>Pseudomonadaceae</taxon>
        <taxon>Pseudomonas</taxon>
    </lineage>
</organism>
<accession>A0AB39WXC9</accession>
<dbReference type="Gene3D" id="1.10.30.50">
    <property type="match status" value="1"/>
</dbReference>
<dbReference type="EMBL" id="CP165623">
    <property type="protein sequence ID" value="XDV04803.1"/>
    <property type="molecule type" value="Genomic_DNA"/>
</dbReference>
<keyword evidence="1" id="KW-0540">Nuclease</keyword>
<dbReference type="GO" id="GO:0004519">
    <property type="term" value="F:endonuclease activity"/>
    <property type="evidence" value="ECO:0007669"/>
    <property type="project" value="UniProtKB-KW"/>
</dbReference>
<dbReference type="InterPro" id="IPR003615">
    <property type="entry name" value="HNH_nuc"/>
</dbReference>
<dbReference type="AlphaFoldDB" id="A0AB39WXC9"/>
<dbReference type="RefSeq" id="WP_369781831.1">
    <property type="nucleotide sequence ID" value="NZ_CP165623.1"/>
</dbReference>
<sequence length="274" mass="31540">MWNIKYPDNLSTKATFEIAFPKNKIHCKINSKHSDIYQLYSLYIKNRAIPSTALSGGNIASNILDAIFNSYNLTQKGRLLEDVRKTLKKMAPNNKCTYCGIGRPNTLDHYLPHTEYKVFSIHTHNLVPSCQECNRKKSTTASTNINEQYLHAYLHTLPNTTILQGELEILNPGFLFRFSIIGGNPNWDYLIDKAKFQFKTLELDNDFQEEANTFMFDQRVSFEKLFAQGDLNDHLAKNYLLAIKGYGLNHWKTAIWRALLLSVDFCTKGPARLY</sequence>
<name>A0AB39WXC9_9PSED</name>
<protein>
    <submittedName>
        <fullName evidence="1">HNH endonuclease</fullName>
    </submittedName>
</protein>
<dbReference type="CDD" id="cd00085">
    <property type="entry name" value="HNHc"/>
    <property type="match status" value="1"/>
</dbReference>
<proteinExistence type="predicted"/>
<evidence type="ECO:0000313" key="1">
    <source>
        <dbReference type="EMBL" id="XDV04803.1"/>
    </source>
</evidence>
<gene>
    <name evidence="1" type="ORF">AB3G35_17180</name>
</gene>
<keyword evidence="1" id="KW-0378">Hydrolase</keyword>